<sequence length="172" mass="19871">MDKICIRELSQEDETIFLNTMQKSSHFHSPFVIAPQTVEEFQIYFRKSQQDDQKCYLAISELDIIGVFCISGIVRGVFQSAYLGYYASIDYADKGLMSAALKLVLKKIFLDLKLHRIEANIQPSNKASIRLATQNGFLKEGFSPRYLKVNNTWCDHLRFALTYEDWLANQQI</sequence>
<feature type="domain" description="N-acetyltransferase" evidence="4">
    <location>
        <begin position="4"/>
        <end position="164"/>
    </location>
</feature>
<reference evidence="5 6" key="1">
    <citation type="submission" date="2023-02" db="EMBL/GenBank/DDBJ databases">
        <title>Genome Sequence of L. cardiaca H63T.</title>
        <authorList>
            <person name="Lopez A.E."/>
            <person name="Cianciotto N.P."/>
        </authorList>
    </citation>
    <scope>NUCLEOTIDE SEQUENCE [LARGE SCALE GENOMIC DNA]</scope>
    <source>
        <strain evidence="5 6">H63</strain>
    </source>
</reference>
<evidence type="ECO:0000256" key="2">
    <source>
        <dbReference type="ARBA" id="ARBA00023315"/>
    </source>
</evidence>
<dbReference type="PANTHER" id="PTHR43792:SF8">
    <property type="entry name" value="[RIBOSOMAL PROTEIN US5]-ALANINE N-ACETYLTRANSFERASE"/>
    <property type="match status" value="1"/>
</dbReference>
<evidence type="ECO:0000313" key="6">
    <source>
        <dbReference type="Proteomes" id="UP001222087"/>
    </source>
</evidence>
<dbReference type="InterPro" id="IPR016181">
    <property type="entry name" value="Acyl_CoA_acyltransferase"/>
</dbReference>
<keyword evidence="2" id="KW-0012">Acyltransferase</keyword>
<evidence type="ECO:0000256" key="1">
    <source>
        <dbReference type="ARBA" id="ARBA00022679"/>
    </source>
</evidence>
<dbReference type="EMBL" id="CP119078">
    <property type="protein sequence ID" value="WED44574.1"/>
    <property type="molecule type" value="Genomic_DNA"/>
</dbReference>
<evidence type="ECO:0000313" key="5">
    <source>
        <dbReference type="EMBL" id="WED44574.1"/>
    </source>
</evidence>
<comment type="similarity">
    <text evidence="3">Belongs to the acetyltransferase family. RimJ subfamily.</text>
</comment>
<dbReference type="Gene3D" id="3.40.630.30">
    <property type="match status" value="1"/>
</dbReference>
<keyword evidence="1" id="KW-0808">Transferase</keyword>
<evidence type="ECO:0000256" key="3">
    <source>
        <dbReference type="ARBA" id="ARBA00038502"/>
    </source>
</evidence>
<proteinExistence type="inferred from homology"/>
<dbReference type="RefSeq" id="WP_275090395.1">
    <property type="nucleotide sequence ID" value="NZ_CP119078.1"/>
</dbReference>
<protein>
    <submittedName>
        <fullName evidence="5">GNAT family protein</fullName>
    </submittedName>
</protein>
<dbReference type="PROSITE" id="PS51186">
    <property type="entry name" value="GNAT"/>
    <property type="match status" value="1"/>
</dbReference>
<dbReference type="PANTHER" id="PTHR43792">
    <property type="entry name" value="GNAT FAMILY, PUTATIVE (AFU_ORTHOLOGUE AFUA_3G00765)-RELATED-RELATED"/>
    <property type="match status" value="1"/>
</dbReference>
<evidence type="ECO:0000259" key="4">
    <source>
        <dbReference type="PROSITE" id="PS51186"/>
    </source>
</evidence>
<dbReference type="InterPro" id="IPR051531">
    <property type="entry name" value="N-acetyltransferase"/>
</dbReference>
<dbReference type="InterPro" id="IPR000182">
    <property type="entry name" value="GNAT_dom"/>
</dbReference>
<gene>
    <name evidence="5" type="ORF">PXX05_07240</name>
</gene>
<dbReference type="Pfam" id="PF13302">
    <property type="entry name" value="Acetyltransf_3"/>
    <property type="match status" value="1"/>
</dbReference>
<dbReference type="SUPFAM" id="SSF55729">
    <property type="entry name" value="Acyl-CoA N-acyltransferases (Nat)"/>
    <property type="match status" value="1"/>
</dbReference>
<accession>A0ABY8AXV0</accession>
<name>A0ABY8AXV0_9GAMM</name>
<organism evidence="5 6">
    <name type="scientific">Legionella cardiaca</name>
    <dbReference type="NCBI Taxonomy" id="1071983"/>
    <lineage>
        <taxon>Bacteria</taxon>
        <taxon>Pseudomonadati</taxon>
        <taxon>Pseudomonadota</taxon>
        <taxon>Gammaproteobacteria</taxon>
        <taxon>Legionellales</taxon>
        <taxon>Legionellaceae</taxon>
        <taxon>Legionella</taxon>
    </lineage>
</organism>
<dbReference type="Proteomes" id="UP001222087">
    <property type="component" value="Chromosome"/>
</dbReference>
<keyword evidence="6" id="KW-1185">Reference proteome</keyword>